<organism evidence="2 3">
    <name type="scientific">Streptomyces rhizosphaericus</name>
    <dbReference type="NCBI Taxonomy" id="114699"/>
    <lineage>
        <taxon>Bacteria</taxon>
        <taxon>Bacillati</taxon>
        <taxon>Actinomycetota</taxon>
        <taxon>Actinomycetes</taxon>
        <taxon>Kitasatosporales</taxon>
        <taxon>Streptomycetaceae</taxon>
        <taxon>Streptomyces</taxon>
        <taxon>Streptomyces violaceusniger group</taxon>
    </lineage>
</organism>
<reference evidence="2 3" key="1">
    <citation type="journal article" date="2019" name="Int. J. Syst. Evol. Microbiol.">
        <title>The Global Catalogue of Microorganisms (GCM) 10K type strain sequencing project: providing services to taxonomists for standard genome sequencing and annotation.</title>
        <authorList>
            <consortium name="The Broad Institute Genomics Platform"/>
            <consortium name="The Broad Institute Genome Sequencing Center for Infectious Disease"/>
            <person name="Wu L."/>
            <person name="Ma J."/>
        </authorList>
    </citation>
    <scope>NUCLEOTIDE SEQUENCE [LARGE SCALE GENOMIC DNA]</scope>
    <source>
        <strain evidence="2 3">JCM 11444</strain>
    </source>
</reference>
<gene>
    <name evidence="2" type="ORF">GCM10009575_016940</name>
</gene>
<protein>
    <submittedName>
        <fullName evidence="2">Uncharacterized protein</fullName>
    </submittedName>
</protein>
<dbReference type="EMBL" id="BAAAID010000007">
    <property type="protein sequence ID" value="GAA0922177.1"/>
    <property type="molecule type" value="Genomic_DNA"/>
</dbReference>
<dbReference type="Proteomes" id="UP001500418">
    <property type="component" value="Unassembled WGS sequence"/>
</dbReference>
<feature type="compositionally biased region" description="Basic and acidic residues" evidence="1">
    <location>
        <begin position="44"/>
        <end position="56"/>
    </location>
</feature>
<evidence type="ECO:0000313" key="2">
    <source>
        <dbReference type="EMBL" id="GAA0922177.1"/>
    </source>
</evidence>
<evidence type="ECO:0000313" key="3">
    <source>
        <dbReference type="Proteomes" id="UP001500418"/>
    </source>
</evidence>
<accession>A0ABN1P3Z8</accession>
<name>A0ABN1P3Z8_9ACTN</name>
<sequence>MNDRHMDLEWYDPLVRGLSESFSDSLRWLAVTGQKQPGTLAESLRTDAYSDDHDVRGGGARRSRYS</sequence>
<proteinExistence type="predicted"/>
<feature type="region of interest" description="Disordered" evidence="1">
    <location>
        <begin position="41"/>
        <end position="66"/>
    </location>
</feature>
<comment type="caution">
    <text evidence="2">The sequence shown here is derived from an EMBL/GenBank/DDBJ whole genome shotgun (WGS) entry which is preliminary data.</text>
</comment>
<keyword evidence="3" id="KW-1185">Reference proteome</keyword>
<evidence type="ECO:0000256" key="1">
    <source>
        <dbReference type="SAM" id="MobiDB-lite"/>
    </source>
</evidence>